<name>A0A2G0CHS2_9BACT</name>
<gene>
    <name evidence="1" type="ORF">CGL56_00310</name>
</gene>
<protein>
    <submittedName>
        <fullName evidence="1">Uncharacterized protein</fullName>
    </submittedName>
</protein>
<proteinExistence type="predicted"/>
<keyword evidence="2" id="KW-1185">Reference proteome</keyword>
<comment type="caution">
    <text evidence="1">The sequence shown here is derived from an EMBL/GenBank/DDBJ whole genome shotgun (WGS) entry which is preliminary data.</text>
</comment>
<evidence type="ECO:0000313" key="2">
    <source>
        <dbReference type="Proteomes" id="UP000226437"/>
    </source>
</evidence>
<sequence>MSVTLSTVDAVGVQRLEDSKGGSRVVEYEKDDPEAPAVVQQLMNLRLDFHSPAARTKKAVICDTIGNQAIHTYIFCSGLQLTNRRTGADILRGTPFRFAPLSFGAWKVLAGLKPPMASAARFCSAIPLEEMEVFSEELKSFLEGSDERELRGVFVSLTLEQTLQNRDPEYYETHGDRAKPAKSTVVATLAPWYAGDLRSNVLGRQLATFNAAPPSHKTESLPLGTMMSGIREFADGSGLFSVDLAATWPERMEQSASGVRQFSTYGLGEMSFRYGDDLRDEFFNITVNEAVAPLDSVFARGSLFDCFLSKGQVAKLKDEAIRVYLGEDLLFRETDYYITSDTKGLFGEAGEAPQAGYRVYDAQREPCILRILQRGQPVIRPIDVHMGVYRAPGTGNNPLGPVDRQEVLTLKDGDAVPLVNNALRPEDTGIYYFAYDGQYADNRIPPFAIARKGYTIQDTSAFVTLNVVNNKDYSRYLSSANWNRSPPTWEVVYQEVFKLYHILFPAMGKVIPFEQGVYEDPYVREQVVALTDPALWNRVTYMPPNRILSKSQRELILAWSAYVQQRDNPNSDYPT</sequence>
<dbReference type="EMBL" id="PDLO01000001">
    <property type="protein sequence ID" value="PHK99535.1"/>
    <property type="molecule type" value="Genomic_DNA"/>
</dbReference>
<dbReference type="AlphaFoldDB" id="A0A2G0CHS2"/>
<evidence type="ECO:0000313" key="1">
    <source>
        <dbReference type="EMBL" id="PHK99535.1"/>
    </source>
</evidence>
<accession>A0A2G0CHS2</accession>
<dbReference type="Proteomes" id="UP000226437">
    <property type="component" value="Unassembled WGS sequence"/>
</dbReference>
<organism evidence="1 2">
    <name type="scientific">Neolewinella marina</name>
    <dbReference type="NCBI Taxonomy" id="438751"/>
    <lineage>
        <taxon>Bacteria</taxon>
        <taxon>Pseudomonadati</taxon>
        <taxon>Bacteroidota</taxon>
        <taxon>Saprospiria</taxon>
        <taxon>Saprospirales</taxon>
        <taxon>Lewinellaceae</taxon>
        <taxon>Neolewinella</taxon>
    </lineage>
</organism>
<reference evidence="1 2" key="1">
    <citation type="submission" date="2017-10" db="EMBL/GenBank/DDBJ databases">
        <title>The draft genome sequence of Lewinella marina KCTC 32374.</title>
        <authorList>
            <person name="Wang K."/>
        </authorList>
    </citation>
    <scope>NUCLEOTIDE SEQUENCE [LARGE SCALE GENOMIC DNA]</scope>
    <source>
        <strain evidence="1 2">MKG-38</strain>
    </source>
</reference>